<dbReference type="EMBL" id="FWXI01000007">
    <property type="protein sequence ID" value="SMC71476.1"/>
    <property type="molecule type" value="Genomic_DNA"/>
</dbReference>
<keyword evidence="2" id="KW-1185">Reference proteome</keyword>
<proteinExistence type="predicted"/>
<gene>
    <name evidence="1" type="ORF">SAMN04488500_107141</name>
</gene>
<accession>A0A1W2BF20</accession>
<dbReference type="Proteomes" id="UP000192738">
    <property type="component" value="Unassembled WGS sequence"/>
</dbReference>
<name>A0A1W2BF20_9FIRM</name>
<sequence>MYRGTKNANAKVDDLIRMFFTGFICRRVFIGMNTSSIFLYNSYVVVSEPVSLYKASAILSRC</sequence>
<protein>
    <submittedName>
        <fullName evidence="1">Uncharacterized protein</fullName>
    </submittedName>
</protein>
<dbReference type="AlphaFoldDB" id="A0A1W2BF20"/>
<organism evidence="1 2">
    <name type="scientific">Sporomusa malonica</name>
    <dbReference type="NCBI Taxonomy" id="112901"/>
    <lineage>
        <taxon>Bacteria</taxon>
        <taxon>Bacillati</taxon>
        <taxon>Bacillota</taxon>
        <taxon>Negativicutes</taxon>
        <taxon>Selenomonadales</taxon>
        <taxon>Sporomusaceae</taxon>
        <taxon>Sporomusa</taxon>
    </lineage>
</organism>
<dbReference type="STRING" id="112901.SAMN04488500_107141"/>
<evidence type="ECO:0000313" key="2">
    <source>
        <dbReference type="Proteomes" id="UP000192738"/>
    </source>
</evidence>
<evidence type="ECO:0000313" key="1">
    <source>
        <dbReference type="EMBL" id="SMC71476.1"/>
    </source>
</evidence>
<reference evidence="1 2" key="1">
    <citation type="submission" date="2017-04" db="EMBL/GenBank/DDBJ databases">
        <authorList>
            <person name="Afonso C.L."/>
            <person name="Miller P.J."/>
            <person name="Scott M.A."/>
            <person name="Spackman E."/>
            <person name="Goraichik I."/>
            <person name="Dimitrov K.M."/>
            <person name="Suarez D.L."/>
            <person name="Swayne D.E."/>
        </authorList>
    </citation>
    <scope>NUCLEOTIDE SEQUENCE [LARGE SCALE GENOMIC DNA]</scope>
    <source>
        <strain evidence="1 2">DSM 5090</strain>
    </source>
</reference>